<evidence type="ECO:0000313" key="9">
    <source>
        <dbReference type="EMBL" id="RNB90035.1"/>
    </source>
</evidence>
<protein>
    <submittedName>
        <fullName evidence="9">ABC transporter permease</fullName>
    </submittedName>
</protein>
<evidence type="ECO:0000256" key="4">
    <source>
        <dbReference type="ARBA" id="ARBA00022692"/>
    </source>
</evidence>
<sequence length="296" mass="32746">MFNFLIIYLAPGNPVEMFIDPNTSADQIELRKEQLGLNDPLWLQYLHWLGNLLQGNLGFSYNSFEPVSQILAERLGPTLLLMGLSLLVGILIMIPLGIVSATKQYSTLDYATTGFSFLGISIPNFFLGLGLIYVFSLQFPLLPTGGMKTLGSDGGFLDRVQHLILPVVVLAIGIAGKMIRYVRASMLEILGQDYLRTARAKGLREFVVTNKHALRNALIPIITVIGLEVPMLLGGAVITEQIFQWPGMGQLTIQSIMSRDYPILMAINLIAAIMVLVTNLLTDIFYSIADPRIKYQ</sequence>
<organism evidence="9 10">
    <name type="scientific">Brevibacillus fluminis</name>
    <dbReference type="NCBI Taxonomy" id="511487"/>
    <lineage>
        <taxon>Bacteria</taxon>
        <taxon>Bacillati</taxon>
        <taxon>Bacillota</taxon>
        <taxon>Bacilli</taxon>
        <taxon>Bacillales</taxon>
        <taxon>Paenibacillaceae</taxon>
        <taxon>Brevibacillus</taxon>
    </lineage>
</organism>
<keyword evidence="10" id="KW-1185">Reference proteome</keyword>
<dbReference type="Gene3D" id="1.10.3720.10">
    <property type="entry name" value="MetI-like"/>
    <property type="match status" value="1"/>
</dbReference>
<comment type="similarity">
    <text evidence="7">Belongs to the binding-protein-dependent transport system permease family.</text>
</comment>
<dbReference type="Proteomes" id="UP000271031">
    <property type="component" value="Unassembled WGS sequence"/>
</dbReference>
<reference evidence="9 10" key="1">
    <citation type="submission" date="2018-10" db="EMBL/GenBank/DDBJ databases">
        <title>Phylogenomics of Brevibacillus.</title>
        <authorList>
            <person name="Dunlap C."/>
        </authorList>
    </citation>
    <scope>NUCLEOTIDE SEQUENCE [LARGE SCALE GENOMIC DNA]</scope>
    <source>
        <strain evidence="9 10">JCM 15716</strain>
    </source>
</reference>
<evidence type="ECO:0000256" key="6">
    <source>
        <dbReference type="ARBA" id="ARBA00023136"/>
    </source>
</evidence>
<keyword evidence="4 7" id="KW-0812">Transmembrane</keyword>
<evidence type="ECO:0000256" key="3">
    <source>
        <dbReference type="ARBA" id="ARBA00022475"/>
    </source>
</evidence>
<feature type="transmembrane region" description="Helical" evidence="7">
    <location>
        <begin position="263"/>
        <end position="286"/>
    </location>
</feature>
<dbReference type="Pfam" id="PF19300">
    <property type="entry name" value="BPD_transp_1_N"/>
    <property type="match status" value="1"/>
</dbReference>
<comment type="caution">
    <text evidence="9">The sequence shown here is derived from an EMBL/GenBank/DDBJ whole genome shotgun (WGS) entry which is preliminary data.</text>
</comment>
<dbReference type="CDD" id="cd06261">
    <property type="entry name" value="TM_PBP2"/>
    <property type="match status" value="1"/>
</dbReference>
<evidence type="ECO:0000313" key="10">
    <source>
        <dbReference type="Proteomes" id="UP000271031"/>
    </source>
</evidence>
<keyword evidence="6 7" id="KW-0472">Membrane</keyword>
<dbReference type="GO" id="GO:0055085">
    <property type="term" value="P:transmembrane transport"/>
    <property type="evidence" value="ECO:0007669"/>
    <property type="project" value="InterPro"/>
</dbReference>
<dbReference type="PANTHER" id="PTHR43163:SF6">
    <property type="entry name" value="DIPEPTIDE TRANSPORT SYSTEM PERMEASE PROTEIN DPPB-RELATED"/>
    <property type="match status" value="1"/>
</dbReference>
<feature type="transmembrane region" description="Helical" evidence="7">
    <location>
        <begin position="218"/>
        <end position="243"/>
    </location>
</feature>
<keyword evidence="5 7" id="KW-1133">Transmembrane helix</keyword>
<dbReference type="InterPro" id="IPR000515">
    <property type="entry name" value="MetI-like"/>
</dbReference>
<keyword evidence="3" id="KW-1003">Cell membrane</keyword>
<dbReference type="SUPFAM" id="SSF161098">
    <property type="entry name" value="MetI-like"/>
    <property type="match status" value="1"/>
</dbReference>
<dbReference type="EMBL" id="RHHQ01000008">
    <property type="protein sequence ID" value="RNB90035.1"/>
    <property type="molecule type" value="Genomic_DNA"/>
</dbReference>
<keyword evidence="2 7" id="KW-0813">Transport</keyword>
<evidence type="ECO:0000256" key="7">
    <source>
        <dbReference type="RuleBase" id="RU363032"/>
    </source>
</evidence>
<accession>A0A3M8DRF4</accession>
<gene>
    <name evidence="9" type="ORF">EDM56_11735</name>
</gene>
<feature type="transmembrane region" description="Helical" evidence="7">
    <location>
        <begin position="79"/>
        <end position="102"/>
    </location>
</feature>
<dbReference type="OrthoDB" id="24153at2"/>
<dbReference type="AlphaFoldDB" id="A0A3M8DRF4"/>
<dbReference type="InterPro" id="IPR035906">
    <property type="entry name" value="MetI-like_sf"/>
</dbReference>
<feature type="transmembrane region" description="Helical" evidence="7">
    <location>
        <begin position="114"/>
        <end position="139"/>
    </location>
</feature>
<feature type="transmembrane region" description="Helical" evidence="7">
    <location>
        <begin position="159"/>
        <end position="179"/>
    </location>
</feature>
<evidence type="ECO:0000256" key="1">
    <source>
        <dbReference type="ARBA" id="ARBA00004651"/>
    </source>
</evidence>
<proteinExistence type="inferred from homology"/>
<feature type="domain" description="ABC transmembrane type-1" evidence="8">
    <location>
        <begin position="75"/>
        <end position="282"/>
    </location>
</feature>
<evidence type="ECO:0000259" key="8">
    <source>
        <dbReference type="PROSITE" id="PS50928"/>
    </source>
</evidence>
<dbReference type="InterPro" id="IPR045621">
    <property type="entry name" value="BPD_transp_1_N"/>
</dbReference>
<comment type="subcellular location">
    <subcellularLocation>
        <location evidence="1 7">Cell membrane</location>
        <topology evidence="1 7">Multi-pass membrane protein</topology>
    </subcellularLocation>
</comment>
<evidence type="ECO:0000256" key="5">
    <source>
        <dbReference type="ARBA" id="ARBA00022989"/>
    </source>
</evidence>
<name>A0A3M8DRF4_9BACL</name>
<evidence type="ECO:0000256" key="2">
    <source>
        <dbReference type="ARBA" id="ARBA00022448"/>
    </source>
</evidence>
<dbReference type="Pfam" id="PF00528">
    <property type="entry name" value="BPD_transp_1"/>
    <property type="match status" value="1"/>
</dbReference>
<dbReference type="PROSITE" id="PS50928">
    <property type="entry name" value="ABC_TM1"/>
    <property type="match status" value="1"/>
</dbReference>
<dbReference type="PANTHER" id="PTHR43163">
    <property type="entry name" value="DIPEPTIDE TRANSPORT SYSTEM PERMEASE PROTEIN DPPB-RELATED"/>
    <property type="match status" value="1"/>
</dbReference>
<dbReference type="GO" id="GO:0005886">
    <property type="term" value="C:plasma membrane"/>
    <property type="evidence" value="ECO:0007669"/>
    <property type="project" value="UniProtKB-SubCell"/>
</dbReference>